<name>A0A445MYJ3_9BACT</name>
<gene>
    <name evidence="1" type="ORF">PITCH_A230175</name>
</gene>
<proteinExistence type="predicted"/>
<organism evidence="1">
    <name type="scientific">uncultured Desulfobacterium sp</name>
    <dbReference type="NCBI Taxonomy" id="201089"/>
    <lineage>
        <taxon>Bacteria</taxon>
        <taxon>Pseudomonadati</taxon>
        <taxon>Thermodesulfobacteriota</taxon>
        <taxon>Desulfobacteria</taxon>
        <taxon>Desulfobacterales</taxon>
        <taxon>Desulfobacteriaceae</taxon>
        <taxon>Desulfobacterium</taxon>
        <taxon>environmental samples</taxon>
    </lineage>
</organism>
<dbReference type="AlphaFoldDB" id="A0A445MYJ3"/>
<protein>
    <submittedName>
        <fullName evidence="1">Uncharacterized protein</fullName>
    </submittedName>
</protein>
<dbReference type="EMBL" id="OJIN01000146">
    <property type="protein sequence ID" value="SPD74489.1"/>
    <property type="molecule type" value="Genomic_DNA"/>
</dbReference>
<evidence type="ECO:0000313" key="1">
    <source>
        <dbReference type="EMBL" id="SPD74489.1"/>
    </source>
</evidence>
<accession>A0A445MYJ3</accession>
<sequence>MAYEFSFLASMAVSMCEKKRIKL</sequence>
<reference evidence="1" key="1">
    <citation type="submission" date="2018-01" db="EMBL/GenBank/DDBJ databases">
        <authorList>
            <person name="Regsiter A."/>
            <person name="William W."/>
        </authorList>
    </citation>
    <scope>NUCLEOTIDE SEQUENCE</scope>
    <source>
        <strain evidence="1">TRIP AH-1</strain>
    </source>
</reference>